<reference evidence="1 2" key="1">
    <citation type="submission" date="2014-11" db="EMBL/GenBank/DDBJ databases">
        <title>Genetic blueprint of the zoonotic pathogen Toxocara canis.</title>
        <authorList>
            <person name="Zhu X.-Q."/>
            <person name="Korhonen P.K."/>
            <person name="Cai H."/>
            <person name="Young N.D."/>
            <person name="Nejsum P."/>
            <person name="von Samson-Himmelstjerna G."/>
            <person name="Boag P.R."/>
            <person name="Tan P."/>
            <person name="Li Q."/>
            <person name="Min J."/>
            <person name="Yang Y."/>
            <person name="Wang X."/>
            <person name="Fang X."/>
            <person name="Hall R.S."/>
            <person name="Hofmann A."/>
            <person name="Sternberg P.W."/>
            <person name="Jex A.R."/>
            <person name="Gasser R.B."/>
        </authorList>
    </citation>
    <scope>NUCLEOTIDE SEQUENCE [LARGE SCALE GENOMIC DNA]</scope>
    <source>
        <strain evidence="1">PN_DK_2014</strain>
    </source>
</reference>
<proteinExistence type="predicted"/>
<accession>A0A0B2UN24</accession>
<evidence type="ECO:0000313" key="2">
    <source>
        <dbReference type="Proteomes" id="UP000031036"/>
    </source>
</evidence>
<keyword evidence="2" id="KW-1185">Reference proteome</keyword>
<protein>
    <submittedName>
        <fullName evidence="1">Uncharacterized protein</fullName>
    </submittedName>
</protein>
<gene>
    <name evidence="1" type="ORF">Tcan_10256</name>
</gene>
<comment type="caution">
    <text evidence="1">The sequence shown here is derived from an EMBL/GenBank/DDBJ whole genome shotgun (WGS) entry which is preliminary data.</text>
</comment>
<dbReference type="Proteomes" id="UP000031036">
    <property type="component" value="Unassembled WGS sequence"/>
</dbReference>
<organism evidence="1 2">
    <name type="scientific">Toxocara canis</name>
    <name type="common">Canine roundworm</name>
    <dbReference type="NCBI Taxonomy" id="6265"/>
    <lineage>
        <taxon>Eukaryota</taxon>
        <taxon>Metazoa</taxon>
        <taxon>Ecdysozoa</taxon>
        <taxon>Nematoda</taxon>
        <taxon>Chromadorea</taxon>
        <taxon>Rhabditida</taxon>
        <taxon>Spirurina</taxon>
        <taxon>Ascaridomorpha</taxon>
        <taxon>Ascaridoidea</taxon>
        <taxon>Toxocaridae</taxon>
        <taxon>Toxocara</taxon>
    </lineage>
</organism>
<sequence>MKKVWDRSDNTSKAARSLTKEYHTQHIHLSSRVYATNPSTPTTSVIIFDYVSHLPRWNCSIKQISAPLLQQREMDIGENCNDSEWHVIISLNTINENMDPNSSSTLLQ</sequence>
<evidence type="ECO:0000313" key="1">
    <source>
        <dbReference type="EMBL" id="KHN70689.1"/>
    </source>
</evidence>
<dbReference type="AlphaFoldDB" id="A0A0B2UN24"/>
<dbReference type="EMBL" id="JPKZ01022854">
    <property type="protein sequence ID" value="KHN70689.1"/>
    <property type="molecule type" value="Genomic_DNA"/>
</dbReference>
<name>A0A0B2UN24_TOXCA</name>